<reference evidence="1 2" key="1">
    <citation type="submission" date="2017-04" db="EMBL/GenBank/DDBJ databases">
        <title>Novel microbial lineages endemic to geothermal iron-oxide mats fill important gaps in the evolutionary history of Archaea.</title>
        <authorList>
            <person name="Jay Z.J."/>
            <person name="Beam J.P."/>
            <person name="Dlakic M."/>
            <person name="Rusch D.B."/>
            <person name="Kozubal M.A."/>
            <person name="Inskeep W.P."/>
        </authorList>
    </citation>
    <scope>NUCLEOTIDE SEQUENCE [LARGE SCALE GENOMIC DNA]</scope>
    <source>
        <strain evidence="1">BE_D</strain>
    </source>
</reference>
<dbReference type="EMBL" id="NEXD01000060">
    <property type="protein sequence ID" value="PSN84844.1"/>
    <property type="molecule type" value="Genomic_DNA"/>
</dbReference>
<evidence type="ECO:0000313" key="2">
    <source>
        <dbReference type="Proteomes" id="UP000240569"/>
    </source>
</evidence>
<gene>
    <name evidence="1" type="ORF">B9Q02_08545</name>
</gene>
<name>A0A2R6AEN4_9ARCH</name>
<sequence>MLVFCPLARRVAKLANRFELSFQHPAMVFDALGSGKLTRTANLLCICIYTLGIPTLTGRINKTRV</sequence>
<organism evidence="1 2">
    <name type="scientific">Candidatus Marsarchaeota G1 archaeon BE_D</name>
    <dbReference type="NCBI Taxonomy" id="1978156"/>
    <lineage>
        <taxon>Archaea</taxon>
        <taxon>Candidatus Marsarchaeota</taxon>
        <taxon>Candidatus Marsarchaeota group 1</taxon>
    </lineage>
</organism>
<evidence type="ECO:0000313" key="1">
    <source>
        <dbReference type="EMBL" id="PSN84844.1"/>
    </source>
</evidence>
<dbReference type="AlphaFoldDB" id="A0A2R6AEN4"/>
<protein>
    <submittedName>
        <fullName evidence="1">Uncharacterized protein</fullName>
    </submittedName>
</protein>
<comment type="caution">
    <text evidence="1">The sequence shown here is derived from an EMBL/GenBank/DDBJ whole genome shotgun (WGS) entry which is preliminary data.</text>
</comment>
<proteinExistence type="predicted"/>
<dbReference type="Proteomes" id="UP000240569">
    <property type="component" value="Unassembled WGS sequence"/>
</dbReference>
<accession>A0A2R6AEN4</accession>